<comment type="similarity">
    <text evidence="7">Belongs to the AP2/ERF transcription factor family. ERF subfamily.</text>
</comment>
<keyword evidence="4" id="KW-0010">Activator</keyword>
<dbReference type="GO" id="GO:0005634">
    <property type="term" value="C:nucleus"/>
    <property type="evidence" value="ECO:0007669"/>
    <property type="project" value="UniProtKB-SubCell"/>
</dbReference>
<dbReference type="SMART" id="SM00380">
    <property type="entry name" value="AP2"/>
    <property type="match status" value="1"/>
</dbReference>
<dbReference type="PANTHER" id="PTHR31839:SF85">
    <property type="entry name" value="AP2_ERF DOMAIN-CONTAINING PROTEIN"/>
    <property type="match status" value="1"/>
</dbReference>
<accession>A0AAE1N5F4</accession>
<comment type="subcellular location">
    <subcellularLocation>
        <location evidence="1">Nucleus</location>
    </subcellularLocation>
</comment>
<name>A0AAE1N5F4_9FABA</name>
<keyword evidence="3" id="KW-0238">DNA-binding</keyword>
<feature type="compositionally biased region" description="Gly residues" evidence="8">
    <location>
        <begin position="151"/>
        <end position="161"/>
    </location>
</feature>
<evidence type="ECO:0000256" key="5">
    <source>
        <dbReference type="ARBA" id="ARBA00023163"/>
    </source>
</evidence>
<dbReference type="InterPro" id="IPR001471">
    <property type="entry name" value="AP2/ERF_dom"/>
</dbReference>
<dbReference type="Gene3D" id="3.30.730.10">
    <property type="entry name" value="AP2/ERF domain"/>
    <property type="match status" value="1"/>
</dbReference>
<feature type="compositionally biased region" description="Polar residues" evidence="8">
    <location>
        <begin position="31"/>
        <end position="50"/>
    </location>
</feature>
<comment type="caution">
    <text evidence="10">The sequence shown here is derived from an EMBL/GenBank/DDBJ whole genome shotgun (WGS) entry which is preliminary data.</text>
</comment>
<dbReference type="PROSITE" id="PS51032">
    <property type="entry name" value="AP2_ERF"/>
    <property type="match status" value="1"/>
</dbReference>
<evidence type="ECO:0000256" key="8">
    <source>
        <dbReference type="SAM" id="MobiDB-lite"/>
    </source>
</evidence>
<keyword evidence="11" id="KW-1185">Reference proteome</keyword>
<evidence type="ECO:0000256" key="3">
    <source>
        <dbReference type="ARBA" id="ARBA00023125"/>
    </source>
</evidence>
<keyword evidence="6" id="KW-0539">Nucleus</keyword>
<evidence type="ECO:0000256" key="2">
    <source>
        <dbReference type="ARBA" id="ARBA00023015"/>
    </source>
</evidence>
<dbReference type="SUPFAM" id="SSF54171">
    <property type="entry name" value="DNA-binding domain"/>
    <property type="match status" value="1"/>
</dbReference>
<evidence type="ECO:0000313" key="10">
    <source>
        <dbReference type="EMBL" id="KAK4283137.1"/>
    </source>
</evidence>
<keyword evidence="2" id="KW-0805">Transcription regulation</keyword>
<feature type="compositionally biased region" description="Low complexity" evidence="8">
    <location>
        <begin position="10"/>
        <end position="30"/>
    </location>
</feature>
<dbReference type="Proteomes" id="UP001293593">
    <property type="component" value="Unassembled WGS sequence"/>
</dbReference>
<evidence type="ECO:0000256" key="4">
    <source>
        <dbReference type="ARBA" id="ARBA00023159"/>
    </source>
</evidence>
<evidence type="ECO:0000256" key="7">
    <source>
        <dbReference type="ARBA" id="ARBA00024343"/>
    </source>
</evidence>
<dbReference type="PANTHER" id="PTHR31839">
    <property type="entry name" value="DEHYDRATION-RESPONSIVE ELEMENT-BINDING PROTEIN 1D"/>
    <property type="match status" value="1"/>
</dbReference>
<sequence>MDSNLPPPEQSSDSSPSSAVSPSVLQVPSSHESSLLSPRTARSPSSSGQHTSRRHATFRGIRSRSGKWVSEIREPRKSTRIWLGTYPTPEMAAAAYDVAVLALKGPDTALNFPNLILSYPIPASLSANDIRAAASAAAEAKLVRSTESGGQDAGGEGGNQGDGWSRSGGEVATTEKNEEFIDEDELLNMPSLLDDMARGMQVSPPRMKSPDASDDSPPNSDHGDSLWSF</sequence>
<feature type="region of interest" description="Disordered" evidence="8">
    <location>
        <begin position="1"/>
        <end position="58"/>
    </location>
</feature>
<dbReference type="GO" id="GO:0003677">
    <property type="term" value="F:DNA binding"/>
    <property type="evidence" value="ECO:0007669"/>
    <property type="project" value="UniProtKB-KW"/>
</dbReference>
<dbReference type="InterPro" id="IPR036955">
    <property type="entry name" value="AP2/ERF_dom_sf"/>
</dbReference>
<protein>
    <recommendedName>
        <fullName evidence="9">AP2/ERF domain-containing protein</fullName>
    </recommendedName>
</protein>
<dbReference type="CDD" id="cd00018">
    <property type="entry name" value="AP2"/>
    <property type="match status" value="1"/>
</dbReference>
<gene>
    <name evidence="10" type="ORF">QN277_000122</name>
</gene>
<evidence type="ECO:0000259" key="9">
    <source>
        <dbReference type="PROSITE" id="PS51032"/>
    </source>
</evidence>
<dbReference type="GO" id="GO:0003700">
    <property type="term" value="F:DNA-binding transcription factor activity"/>
    <property type="evidence" value="ECO:0007669"/>
    <property type="project" value="InterPro"/>
</dbReference>
<dbReference type="Pfam" id="PF00847">
    <property type="entry name" value="AP2"/>
    <property type="match status" value="1"/>
</dbReference>
<proteinExistence type="inferred from homology"/>
<dbReference type="AlphaFoldDB" id="A0AAE1N5F4"/>
<keyword evidence="5" id="KW-0804">Transcription</keyword>
<dbReference type="InterPro" id="IPR045277">
    <property type="entry name" value="DRE1A-I"/>
</dbReference>
<evidence type="ECO:0000313" key="11">
    <source>
        <dbReference type="Proteomes" id="UP001293593"/>
    </source>
</evidence>
<feature type="region of interest" description="Disordered" evidence="8">
    <location>
        <begin position="145"/>
        <end position="229"/>
    </location>
</feature>
<feature type="domain" description="AP2/ERF" evidence="9">
    <location>
        <begin position="57"/>
        <end position="113"/>
    </location>
</feature>
<dbReference type="EMBL" id="JAWXYG010000001">
    <property type="protein sequence ID" value="KAK4283137.1"/>
    <property type="molecule type" value="Genomic_DNA"/>
</dbReference>
<evidence type="ECO:0000256" key="6">
    <source>
        <dbReference type="ARBA" id="ARBA00023242"/>
    </source>
</evidence>
<evidence type="ECO:0000256" key="1">
    <source>
        <dbReference type="ARBA" id="ARBA00004123"/>
    </source>
</evidence>
<dbReference type="InterPro" id="IPR016177">
    <property type="entry name" value="DNA-bd_dom_sf"/>
</dbReference>
<organism evidence="10 11">
    <name type="scientific">Acacia crassicarpa</name>
    <name type="common">northern wattle</name>
    <dbReference type="NCBI Taxonomy" id="499986"/>
    <lineage>
        <taxon>Eukaryota</taxon>
        <taxon>Viridiplantae</taxon>
        <taxon>Streptophyta</taxon>
        <taxon>Embryophyta</taxon>
        <taxon>Tracheophyta</taxon>
        <taxon>Spermatophyta</taxon>
        <taxon>Magnoliopsida</taxon>
        <taxon>eudicotyledons</taxon>
        <taxon>Gunneridae</taxon>
        <taxon>Pentapetalae</taxon>
        <taxon>rosids</taxon>
        <taxon>fabids</taxon>
        <taxon>Fabales</taxon>
        <taxon>Fabaceae</taxon>
        <taxon>Caesalpinioideae</taxon>
        <taxon>mimosoid clade</taxon>
        <taxon>Acacieae</taxon>
        <taxon>Acacia</taxon>
    </lineage>
</organism>
<reference evidence="10" key="1">
    <citation type="submission" date="2023-10" db="EMBL/GenBank/DDBJ databases">
        <title>Chromosome-level genome of the transformable northern wattle, Acacia crassicarpa.</title>
        <authorList>
            <person name="Massaro I."/>
            <person name="Sinha N.R."/>
            <person name="Poethig S."/>
            <person name="Leichty A.R."/>
        </authorList>
    </citation>
    <scope>NUCLEOTIDE SEQUENCE</scope>
    <source>
        <strain evidence="10">Acra3RX</strain>
        <tissue evidence="10">Leaf</tissue>
    </source>
</reference>